<dbReference type="EMBL" id="CAJVPQ010012520">
    <property type="protein sequence ID" value="CAG8731978.1"/>
    <property type="molecule type" value="Genomic_DNA"/>
</dbReference>
<evidence type="ECO:0000313" key="11">
    <source>
        <dbReference type="Proteomes" id="UP000789570"/>
    </source>
</evidence>
<evidence type="ECO:0000256" key="5">
    <source>
        <dbReference type="ARBA" id="ARBA00023004"/>
    </source>
</evidence>
<comment type="caution">
    <text evidence="10">The sequence shown here is derived from an EMBL/GenBank/DDBJ whole genome shotgun (WGS) entry which is preliminary data.</text>
</comment>
<evidence type="ECO:0000256" key="9">
    <source>
        <dbReference type="SAM" id="Phobius"/>
    </source>
</evidence>
<evidence type="ECO:0000256" key="3">
    <source>
        <dbReference type="ARBA" id="ARBA00022723"/>
    </source>
</evidence>
<dbReference type="CDD" id="cd00302">
    <property type="entry name" value="cytochrome_P450"/>
    <property type="match status" value="1"/>
</dbReference>
<keyword evidence="6 8" id="KW-0503">Monooxygenase</keyword>
<dbReference type="PROSITE" id="PS00086">
    <property type="entry name" value="CYTOCHROME_P450"/>
    <property type="match status" value="1"/>
</dbReference>
<proteinExistence type="inferred from homology"/>
<dbReference type="PRINTS" id="PR00463">
    <property type="entry name" value="EP450I"/>
</dbReference>
<dbReference type="InterPro" id="IPR001128">
    <property type="entry name" value="Cyt_P450"/>
</dbReference>
<keyword evidence="3 7" id="KW-0479">Metal-binding</keyword>
<dbReference type="Gene3D" id="1.10.630.10">
    <property type="entry name" value="Cytochrome P450"/>
    <property type="match status" value="1"/>
</dbReference>
<name>A0A9N9IEX2_9GLOM</name>
<dbReference type="GO" id="GO:0020037">
    <property type="term" value="F:heme binding"/>
    <property type="evidence" value="ECO:0007669"/>
    <property type="project" value="InterPro"/>
</dbReference>
<keyword evidence="9" id="KW-0812">Transmembrane</keyword>
<organism evidence="10 11">
    <name type="scientific">Funneliformis caledonium</name>
    <dbReference type="NCBI Taxonomy" id="1117310"/>
    <lineage>
        <taxon>Eukaryota</taxon>
        <taxon>Fungi</taxon>
        <taxon>Fungi incertae sedis</taxon>
        <taxon>Mucoromycota</taxon>
        <taxon>Glomeromycotina</taxon>
        <taxon>Glomeromycetes</taxon>
        <taxon>Glomerales</taxon>
        <taxon>Glomeraceae</taxon>
        <taxon>Funneliformis</taxon>
    </lineage>
</organism>
<dbReference type="PRINTS" id="PR00385">
    <property type="entry name" value="P450"/>
</dbReference>
<feature type="transmembrane region" description="Helical" evidence="9">
    <location>
        <begin position="15"/>
        <end position="32"/>
    </location>
</feature>
<evidence type="ECO:0000256" key="8">
    <source>
        <dbReference type="RuleBase" id="RU000461"/>
    </source>
</evidence>
<dbReference type="GO" id="GO:0016705">
    <property type="term" value="F:oxidoreductase activity, acting on paired donors, with incorporation or reduction of molecular oxygen"/>
    <property type="evidence" value="ECO:0007669"/>
    <property type="project" value="InterPro"/>
</dbReference>
<dbReference type="InterPro" id="IPR036396">
    <property type="entry name" value="Cyt_P450_sf"/>
</dbReference>
<feature type="binding site" description="axial binding residue" evidence="7">
    <location>
        <position position="480"/>
    </location>
    <ligand>
        <name>heme</name>
        <dbReference type="ChEBI" id="CHEBI:30413"/>
    </ligand>
    <ligandPart>
        <name>Fe</name>
        <dbReference type="ChEBI" id="CHEBI:18248"/>
    </ligandPart>
</feature>
<gene>
    <name evidence="10" type="ORF">FCALED_LOCUS15043</name>
</gene>
<dbReference type="Proteomes" id="UP000789570">
    <property type="component" value="Unassembled WGS sequence"/>
</dbReference>
<comment type="cofactor">
    <cofactor evidence="7">
        <name>heme</name>
        <dbReference type="ChEBI" id="CHEBI:30413"/>
    </cofactor>
</comment>
<dbReference type="OrthoDB" id="2214136at2759"/>
<keyword evidence="2 7" id="KW-0349">Heme</keyword>
<evidence type="ECO:0000256" key="4">
    <source>
        <dbReference type="ARBA" id="ARBA00023002"/>
    </source>
</evidence>
<evidence type="ECO:0000256" key="6">
    <source>
        <dbReference type="ARBA" id="ARBA00023033"/>
    </source>
</evidence>
<dbReference type="InterPro" id="IPR002401">
    <property type="entry name" value="Cyt_P450_E_grp-I"/>
</dbReference>
<dbReference type="InterPro" id="IPR050196">
    <property type="entry name" value="Cytochrome_P450_Monoox"/>
</dbReference>
<accession>A0A9N9IEX2</accession>
<dbReference type="PANTHER" id="PTHR24291:SF50">
    <property type="entry name" value="BIFUNCTIONAL ALBAFLAVENONE MONOOXYGENASE_TERPENE SYNTHASE"/>
    <property type="match status" value="1"/>
</dbReference>
<dbReference type="SUPFAM" id="SSF48264">
    <property type="entry name" value="Cytochrome P450"/>
    <property type="match status" value="1"/>
</dbReference>
<evidence type="ECO:0000256" key="2">
    <source>
        <dbReference type="ARBA" id="ARBA00022617"/>
    </source>
</evidence>
<evidence type="ECO:0000256" key="7">
    <source>
        <dbReference type="PIRSR" id="PIRSR602401-1"/>
    </source>
</evidence>
<dbReference type="PANTHER" id="PTHR24291">
    <property type="entry name" value="CYTOCHROME P450 FAMILY 4"/>
    <property type="match status" value="1"/>
</dbReference>
<dbReference type="AlphaFoldDB" id="A0A9N9IEX2"/>
<dbReference type="GO" id="GO:0004497">
    <property type="term" value="F:monooxygenase activity"/>
    <property type="evidence" value="ECO:0007669"/>
    <property type="project" value="UniProtKB-KW"/>
</dbReference>
<evidence type="ECO:0000313" key="10">
    <source>
        <dbReference type="EMBL" id="CAG8731978.1"/>
    </source>
</evidence>
<keyword evidence="11" id="KW-1185">Reference proteome</keyword>
<comment type="similarity">
    <text evidence="1 8">Belongs to the cytochrome P450 family.</text>
</comment>
<reference evidence="10" key="1">
    <citation type="submission" date="2021-06" db="EMBL/GenBank/DDBJ databases">
        <authorList>
            <person name="Kallberg Y."/>
            <person name="Tangrot J."/>
            <person name="Rosling A."/>
        </authorList>
    </citation>
    <scope>NUCLEOTIDE SEQUENCE</scope>
    <source>
        <strain evidence="10">UK204</strain>
    </source>
</reference>
<keyword evidence="4 8" id="KW-0560">Oxidoreductase</keyword>
<sequence length="532" mass="62635">MTLLTSSIIVSINELFKFILLILTLYTARFYFRYFTRKNKVPGPLPFPFFGTMPYSYIVGQYRFLNYCYEKYGTLFEIYVGDDLNTNREIYICKPELLEKIFSSSTKSNFLLRRPNNEGMNEFGFGKSGMVVNSDLSSWRRNRMLSVPLLMNAGFLKTQVHVIQELFQEMENYWKLLHDKNDEKIILDFTSWMHRFALDVVITSSLGRSSYALKSFYNTFTQSDGTIEKNENTSSIEYDSSDLLIRQVKSFFKALLFVKHPSWLRHTFLIYYNNFYLNEIKSLNNIIENFIKLRREEILLEIKNGKNVQEDRRDIMSLFLLKYSTITDEVIRSNLIEIFIGGNETVSSSIGFIMYYLCKYPHVKNQLIDEIDVILSSNILREITFEDIEKFEYAEALIKEVTRLTPISPLIARSNVVEDELGEYTFEAGTKFYAFMIQIYKNPEYFTNPEEFNPDRFLKGSEKISRFNTLLQFGSGLRMCPGRQSAMTVIKTFLMCFFRKYDVEFADENQELKISFDVSFHCGEYKIAIKKR</sequence>
<keyword evidence="5 7" id="KW-0408">Iron</keyword>
<dbReference type="InterPro" id="IPR017972">
    <property type="entry name" value="Cyt_P450_CS"/>
</dbReference>
<keyword evidence="9" id="KW-1133">Transmembrane helix</keyword>
<keyword evidence="9" id="KW-0472">Membrane</keyword>
<dbReference type="Pfam" id="PF00067">
    <property type="entry name" value="p450"/>
    <property type="match status" value="1"/>
</dbReference>
<protein>
    <submittedName>
        <fullName evidence="10">16018_t:CDS:1</fullName>
    </submittedName>
</protein>
<evidence type="ECO:0000256" key="1">
    <source>
        <dbReference type="ARBA" id="ARBA00010617"/>
    </source>
</evidence>
<dbReference type="GO" id="GO:0005506">
    <property type="term" value="F:iron ion binding"/>
    <property type="evidence" value="ECO:0007669"/>
    <property type="project" value="InterPro"/>
</dbReference>